<name>A0P3T5_ROSAI</name>
<comment type="caution">
    <text evidence="2">The sequence shown here is derived from an EMBL/GenBank/DDBJ whole genome shotgun (WGS) entry which is preliminary data.</text>
</comment>
<reference evidence="2 3" key="1">
    <citation type="submission" date="2006-05" db="EMBL/GenBank/DDBJ databases">
        <authorList>
            <person name="King G."/>
            <person name="Ferriera S."/>
            <person name="Johnson J."/>
            <person name="Kravitz S."/>
            <person name="Beeson K."/>
            <person name="Sutton G."/>
            <person name="Rogers Y.-H."/>
            <person name="Friedman R."/>
            <person name="Frazier M."/>
            <person name="Venter J.C."/>
        </authorList>
    </citation>
    <scope>NUCLEOTIDE SEQUENCE [LARGE SCALE GENOMIC DNA]</scope>
    <source>
        <strain evidence="3">ATCC 25650 / DSM 13394 / JCM 20685 / NBRC 16684 / NCIMB 2208 / IAM 12614 / B1</strain>
    </source>
</reference>
<dbReference type="GeneID" id="68849998"/>
<protein>
    <submittedName>
        <fullName evidence="2">Uncharacterized protein</fullName>
    </submittedName>
</protein>
<dbReference type="RefSeq" id="WP_006940303.1">
    <property type="nucleotide sequence ID" value="NZ_AAUW01000033.1"/>
</dbReference>
<proteinExistence type="predicted"/>
<dbReference type="EMBL" id="AAUW01000033">
    <property type="protein sequence ID" value="EAV40341.1"/>
    <property type="molecule type" value="Genomic_DNA"/>
</dbReference>
<dbReference type="Proteomes" id="UP000004848">
    <property type="component" value="Unassembled WGS sequence"/>
</dbReference>
<evidence type="ECO:0000313" key="2">
    <source>
        <dbReference type="EMBL" id="EAV40341.1"/>
    </source>
</evidence>
<dbReference type="AlphaFoldDB" id="A0P3T5"/>
<accession>A0P3T5</accession>
<organism evidence="2 3">
    <name type="scientific">Roseibium aggregatum (strain ATCC 25650 / DSM 13394 / JCM 20685 / NBRC 16684 / NCIMB 2208 / IAM 12614 / B1)</name>
    <name type="common">Stappia aggregata</name>
    <dbReference type="NCBI Taxonomy" id="384765"/>
    <lineage>
        <taxon>Bacteria</taxon>
        <taxon>Pseudomonadati</taxon>
        <taxon>Pseudomonadota</taxon>
        <taxon>Alphaproteobacteria</taxon>
        <taxon>Hyphomicrobiales</taxon>
        <taxon>Stappiaceae</taxon>
        <taxon>Roseibium</taxon>
    </lineage>
</organism>
<evidence type="ECO:0000256" key="1">
    <source>
        <dbReference type="SAM" id="MobiDB-lite"/>
    </source>
</evidence>
<sequence>MKQEYFEKLKNPQWKSVHDAALADAEKAGADGFEAQIFAAVSADVHFSRASEREDELEAVRLRLAARETGHEAPVEQSTETDVGAGWTKAVASINARKGYPTELSSDTRHGHEAVPEPNAENSADGWAKATAKINAGR</sequence>
<feature type="compositionally biased region" description="Basic and acidic residues" evidence="1">
    <location>
        <begin position="106"/>
        <end position="115"/>
    </location>
</feature>
<evidence type="ECO:0000313" key="3">
    <source>
        <dbReference type="Proteomes" id="UP000004848"/>
    </source>
</evidence>
<feature type="region of interest" description="Disordered" evidence="1">
    <location>
        <begin position="98"/>
        <end position="138"/>
    </location>
</feature>
<gene>
    <name evidence="2" type="ORF">SIAM614_03643</name>
</gene>